<comment type="similarity">
    <text evidence="1">Belongs to the ClpA/ClpB family.</text>
</comment>
<dbReference type="FunFam" id="1.10.8.60:FF:000011">
    <property type="entry name" value="ATP-dependent Clp protease ATP-binding subunit"/>
    <property type="match status" value="1"/>
</dbReference>
<keyword evidence="5" id="KW-0143">Chaperone</keyword>
<dbReference type="InterPro" id="IPR036628">
    <property type="entry name" value="Clp_N_dom_sf"/>
</dbReference>
<gene>
    <name evidence="8" type="primary">clpA</name>
    <name evidence="8" type="ORF">O970_05895</name>
</gene>
<proteinExistence type="inferred from homology"/>
<sequence>MMNKDLQIAINQAFNDAQFFGYEYLTTEQLLVALLKDKSVIEVLTALQIKKVETIIDDLIVYIEQNSTFLPNEDGVVTEPSAAFQRVIQRAAIQVESAQRNEIASLDVLVSILSEEESYACYILNQHQIDRFSVINYISHHFSSDTTASSDGHGNEMENENGILERYTTDLNLQAREGKIDPLIGREKDIERVMQILCRRRKNNPILVGEAGVGKTAIAEGLAWLIEQNKVPEVLKQTTIYSFDMAALLAGTTYRGDFEKRFNELVTVLEKQENTILFIDEIHMIIGAGATGESKVDTANLFKPLLSSGRIRVMGSTTYQEFSRIFEKDHALARRFQKVDVIEPTFDETVKILNGLKSRYEKYHQVHYTSGALHSAVELSVKYITDRFLPDKAIDLIDEAGAKNALLPIYRRKKTIGVHDIENIVAKIARIPEKTVSVSDKTRLQQLSTQLKAQVFGQDKAIDVLCDAMTLNRAGLGRENKPIGAFLFAGPTGVGKTEITLQLAKALNIELLRFDMSEYKEPHTISRLIGSPPGYVGFEQGGLLTDAVIKHPYAVLLLDEIEKAHPDIFNLLLQIMDNGTLTDSNGRKVDFRNIVLVMTTNAGVQETVRKSIGFAQQDNSSDAMQEINKLFSPEFRNRLDNIIWFTHLSSVIILQIVDKFIDELSKQLRAKHVELHVSKEAKIWLADKGYDKAMGARPMNRVIQEDIKKPIAHELLFGTLQQGGMVNVHIKQKQLTIDYQTSSLIK</sequence>
<evidence type="ECO:0000256" key="4">
    <source>
        <dbReference type="ARBA" id="ARBA00022840"/>
    </source>
</evidence>
<name>A0AB94ICB5_9GAMM</name>
<keyword evidence="8" id="KW-0378">Hydrolase</keyword>
<dbReference type="InterPro" id="IPR013461">
    <property type="entry name" value="ClpA"/>
</dbReference>
<dbReference type="Gene3D" id="1.10.1780.10">
    <property type="entry name" value="Clp, N-terminal domain"/>
    <property type="match status" value="1"/>
</dbReference>
<dbReference type="Proteomes" id="UP000506160">
    <property type="component" value="Unassembled WGS sequence"/>
</dbReference>
<evidence type="ECO:0000256" key="6">
    <source>
        <dbReference type="PROSITE-ProRule" id="PRU01251"/>
    </source>
</evidence>
<dbReference type="PANTHER" id="PTHR11638">
    <property type="entry name" value="ATP-DEPENDENT CLP PROTEASE"/>
    <property type="match status" value="1"/>
</dbReference>
<dbReference type="GO" id="GO:0005737">
    <property type="term" value="C:cytoplasm"/>
    <property type="evidence" value="ECO:0007669"/>
    <property type="project" value="TreeGrafter"/>
</dbReference>
<keyword evidence="8" id="KW-0645">Protease</keyword>
<dbReference type="Gene3D" id="3.40.50.300">
    <property type="entry name" value="P-loop containing nucleotide triphosphate hydrolases"/>
    <property type="match status" value="2"/>
</dbReference>
<reference evidence="8 9" key="1">
    <citation type="journal article" date="2014" name="Appl. Environ. Microbiol.">
        <title>Genomic features of a bumble bee symbiont reflect its host environment.</title>
        <authorList>
            <person name="Martinson V.G."/>
            <person name="Magoc T."/>
            <person name="Koch H."/>
            <person name="Salzberg S.L."/>
            <person name="Moran N.A."/>
        </authorList>
    </citation>
    <scope>NUCLEOTIDE SEQUENCE [LARGE SCALE GENOMIC DNA]</scope>
    <source>
        <strain evidence="8 9">Bimp</strain>
    </source>
</reference>
<keyword evidence="9" id="KW-1185">Reference proteome</keyword>
<protein>
    <submittedName>
        <fullName evidence="8">ATP-dependent Clp protease ATP-binding subunit ClpA</fullName>
    </submittedName>
</protein>
<evidence type="ECO:0000256" key="2">
    <source>
        <dbReference type="ARBA" id="ARBA00022737"/>
    </source>
</evidence>
<evidence type="ECO:0000256" key="1">
    <source>
        <dbReference type="ARBA" id="ARBA00008675"/>
    </source>
</evidence>
<dbReference type="GO" id="GO:0043335">
    <property type="term" value="P:protein unfolding"/>
    <property type="evidence" value="ECO:0007669"/>
    <property type="project" value="InterPro"/>
</dbReference>
<dbReference type="InterPro" id="IPR001270">
    <property type="entry name" value="ClpA/B"/>
</dbReference>
<dbReference type="SMART" id="SM00382">
    <property type="entry name" value="AAA"/>
    <property type="match status" value="2"/>
</dbReference>
<dbReference type="InterPro" id="IPR003959">
    <property type="entry name" value="ATPase_AAA_core"/>
</dbReference>
<accession>A0AB94ICB5</accession>
<dbReference type="InterPro" id="IPR041546">
    <property type="entry name" value="ClpA/ClpB_AAA_lid"/>
</dbReference>
<dbReference type="AlphaFoldDB" id="A0AB94ICB5"/>
<dbReference type="GO" id="GO:0005524">
    <property type="term" value="F:ATP binding"/>
    <property type="evidence" value="ECO:0007669"/>
    <property type="project" value="UniProtKB-KW"/>
</dbReference>
<dbReference type="Pfam" id="PF00004">
    <property type="entry name" value="AAA"/>
    <property type="match status" value="1"/>
</dbReference>
<dbReference type="Pfam" id="PF10431">
    <property type="entry name" value="ClpB_D2-small"/>
    <property type="match status" value="1"/>
</dbReference>
<dbReference type="GO" id="GO:0016887">
    <property type="term" value="F:ATP hydrolysis activity"/>
    <property type="evidence" value="ECO:0007669"/>
    <property type="project" value="InterPro"/>
</dbReference>
<keyword evidence="4 8" id="KW-0067">ATP-binding</keyword>
<dbReference type="Pfam" id="PF02861">
    <property type="entry name" value="Clp_N"/>
    <property type="match status" value="1"/>
</dbReference>
<dbReference type="SMART" id="SM01086">
    <property type="entry name" value="ClpB_D2-small"/>
    <property type="match status" value="1"/>
</dbReference>
<dbReference type="EMBL" id="AWGA01000057">
    <property type="protein sequence ID" value="TEA27051.1"/>
    <property type="molecule type" value="Genomic_DNA"/>
</dbReference>
<dbReference type="SUPFAM" id="SSF81923">
    <property type="entry name" value="Double Clp-N motif"/>
    <property type="match status" value="1"/>
</dbReference>
<evidence type="ECO:0000313" key="9">
    <source>
        <dbReference type="Proteomes" id="UP000506160"/>
    </source>
</evidence>
<dbReference type="PROSITE" id="PS51903">
    <property type="entry name" value="CLP_R"/>
    <property type="match status" value="1"/>
</dbReference>
<dbReference type="InterPro" id="IPR019489">
    <property type="entry name" value="Clp_ATPase_C"/>
</dbReference>
<dbReference type="Gene3D" id="1.10.8.60">
    <property type="match status" value="2"/>
</dbReference>
<dbReference type="InterPro" id="IPR003593">
    <property type="entry name" value="AAA+_ATPase"/>
</dbReference>
<organism evidence="8 9">
    <name type="scientific">Candidatus Schmidhempelia bombi str. Bimp</name>
    <dbReference type="NCBI Taxonomy" id="1387197"/>
    <lineage>
        <taxon>Bacteria</taxon>
        <taxon>Pseudomonadati</taxon>
        <taxon>Pseudomonadota</taxon>
        <taxon>Gammaproteobacteria</taxon>
        <taxon>Orbales</taxon>
        <taxon>Orbaceae</taxon>
        <taxon>Candidatus Schmidhempelia</taxon>
    </lineage>
</organism>
<dbReference type="PRINTS" id="PR00300">
    <property type="entry name" value="CLPPROTEASEA"/>
</dbReference>
<evidence type="ECO:0000313" key="8">
    <source>
        <dbReference type="EMBL" id="TEA27051.1"/>
    </source>
</evidence>
<dbReference type="InterPro" id="IPR050130">
    <property type="entry name" value="ClpA_ClpB"/>
</dbReference>
<dbReference type="GO" id="GO:0006508">
    <property type="term" value="P:proteolysis"/>
    <property type="evidence" value="ECO:0007669"/>
    <property type="project" value="UniProtKB-KW"/>
</dbReference>
<dbReference type="InterPro" id="IPR027417">
    <property type="entry name" value="P-loop_NTPase"/>
</dbReference>
<evidence type="ECO:0000256" key="3">
    <source>
        <dbReference type="ARBA" id="ARBA00022741"/>
    </source>
</evidence>
<dbReference type="NCBIfam" id="TIGR02639">
    <property type="entry name" value="ClpA"/>
    <property type="match status" value="1"/>
</dbReference>
<dbReference type="CDD" id="cd19499">
    <property type="entry name" value="RecA-like_ClpB_Hsp104-like"/>
    <property type="match status" value="1"/>
</dbReference>
<dbReference type="GO" id="GO:0008233">
    <property type="term" value="F:peptidase activity"/>
    <property type="evidence" value="ECO:0007669"/>
    <property type="project" value="UniProtKB-KW"/>
</dbReference>
<evidence type="ECO:0000259" key="7">
    <source>
        <dbReference type="PROSITE" id="PS51903"/>
    </source>
</evidence>
<dbReference type="GO" id="GO:0034605">
    <property type="term" value="P:cellular response to heat"/>
    <property type="evidence" value="ECO:0007669"/>
    <property type="project" value="TreeGrafter"/>
</dbReference>
<dbReference type="CDD" id="cd00009">
    <property type="entry name" value="AAA"/>
    <property type="match status" value="1"/>
</dbReference>
<dbReference type="Pfam" id="PF17871">
    <property type="entry name" value="AAA_lid_9"/>
    <property type="match status" value="1"/>
</dbReference>
<evidence type="ECO:0000256" key="5">
    <source>
        <dbReference type="ARBA" id="ARBA00023186"/>
    </source>
</evidence>
<dbReference type="FunFam" id="3.40.50.300:FF:000025">
    <property type="entry name" value="ATP-dependent Clp protease subunit"/>
    <property type="match status" value="1"/>
</dbReference>
<feature type="domain" description="Clp R" evidence="7">
    <location>
        <begin position="1"/>
        <end position="145"/>
    </location>
</feature>
<comment type="caution">
    <text evidence="8">The sequence shown here is derived from an EMBL/GenBank/DDBJ whole genome shotgun (WGS) entry which is preliminary data.</text>
</comment>
<dbReference type="PANTHER" id="PTHR11638:SF111">
    <property type="entry name" value="ATP-DEPENDENT CLP PROTEASE ATP-BINDING SUBUNIT CLPA"/>
    <property type="match status" value="1"/>
</dbReference>
<dbReference type="InterPro" id="IPR004176">
    <property type="entry name" value="Clp_R_N"/>
</dbReference>
<dbReference type="RefSeq" id="WP_024496213.1">
    <property type="nucleotide sequence ID" value="NZ_AWGA01000057.1"/>
</dbReference>
<keyword evidence="3" id="KW-0547">Nucleotide-binding</keyword>
<keyword evidence="2 6" id="KW-0677">Repeat</keyword>
<dbReference type="SUPFAM" id="SSF52540">
    <property type="entry name" value="P-loop containing nucleoside triphosphate hydrolases"/>
    <property type="match status" value="2"/>
</dbReference>
<dbReference type="Pfam" id="PF07724">
    <property type="entry name" value="AAA_2"/>
    <property type="match status" value="1"/>
</dbReference>